<keyword evidence="2" id="KW-1185">Reference proteome</keyword>
<reference evidence="1 2" key="1">
    <citation type="submission" date="2014-04" db="EMBL/GenBank/DDBJ databases">
        <authorList>
            <consortium name="DOE Joint Genome Institute"/>
            <person name="Kuo A."/>
            <person name="Kohler A."/>
            <person name="Nagy L.G."/>
            <person name="Floudas D."/>
            <person name="Copeland A."/>
            <person name="Barry K.W."/>
            <person name="Cichocki N."/>
            <person name="Veneault-Fourrey C."/>
            <person name="LaButti K."/>
            <person name="Lindquist E.A."/>
            <person name="Lipzen A."/>
            <person name="Lundell T."/>
            <person name="Morin E."/>
            <person name="Murat C."/>
            <person name="Sun H."/>
            <person name="Tunlid A."/>
            <person name="Henrissat B."/>
            <person name="Grigoriev I.V."/>
            <person name="Hibbett D.S."/>
            <person name="Martin F."/>
            <person name="Nordberg H.P."/>
            <person name="Cantor M.N."/>
            <person name="Hua S.X."/>
        </authorList>
    </citation>
    <scope>NUCLEOTIDE SEQUENCE [LARGE SCALE GENOMIC DNA]</scope>
    <source>
        <strain evidence="1 2">Foug A</strain>
    </source>
</reference>
<evidence type="ECO:0000313" key="1">
    <source>
        <dbReference type="EMBL" id="KIM64769.1"/>
    </source>
</evidence>
<organism evidence="1 2">
    <name type="scientific">Scleroderma citrinum Foug A</name>
    <dbReference type="NCBI Taxonomy" id="1036808"/>
    <lineage>
        <taxon>Eukaryota</taxon>
        <taxon>Fungi</taxon>
        <taxon>Dikarya</taxon>
        <taxon>Basidiomycota</taxon>
        <taxon>Agaricomycotina</taxon>
        <taxon>Agaricomycetes</taxon>
        <taxon>Agaricomycetidae</taxon>
        <taxon>Boletales</taxon>
        <taxon>Sclerodermatineae</taxon>
        <taxon>Sclerodermataceae</taxon>
        <taxon>Scleroderma</taxon>
    </lineage>
</organism>
<accession>A0A0C3E8Q0</accession>
<dbReference type="EMBL" id="KN822026">
    <property type="protein sequence ID" value="KIM64769.1"/>
    <property type="molecule type" value="Genomic_DNA"/>
</dbReference>
<dbReference type="InParanoid" id="A0A0C3E8Q0"/>
<name>A0A0C3E8Q0_9AGAM</name>
<evidence type="ECO:0000313" key="2">
    <source>
        <dbReference type="Proteomes" id="UP000053989"/>
    </source>
</evidence>
<reference evidence="2" key="2">
    <citation type="submission" date="2015-01" db="EMBL/GenBank/DDBJ databases">
        <title>Evolutionary Origins and Diversification of the Mycorrhizal Mutualists.</title>
        <authorList>
            <consortium name="DOE Joint Genome Institute"/>
            <consortium name="Mycorrhizal Genomics Consortium"/>
            <person name="Kohler A."/>
            <person name="Kuo A."/>
            <person name="Nagy L.G."/>
            <person name="Floudas D."/>
            <person name="Copeland A."/>
            <person name="Barry K.W."/>
            <person name="Cichocki N."/>
            <person name="Veneault-Fourrey C."/>
            <person name="LaButti K."/>
            <person name="Lindquist E.A."/>
            <person name="Lipzen A."/>
            <person name="Lundell T."/>
            <person name="Morin E."/>
            <person name="Murat C."/>
            <person name="Riley R."/>
            <person name="Ohm R."/>
            <person name="Sun H."/>
            <person name="Tunlid A."/>
            <person name="Henrissat B."/>
            <person name="Grigoriev I.V."/>
            <person name="Hibbett D.S."/>
            <person name="Martin F."/>
        </authorList>
    </citation>
    <scope>NUCLEOTIDE SEQUENCE [LARGE SCALE GENOMIC DNA]</scope>
    <source>
        <strain evidence="2">Foug A</strain>
    </source>
</reference>
<dbReference type="AlphaFoldDB" id="A0A0C3E8Q0"/>
<dbReference type="HOGENOM" id="CLU_2689258_0_0_1"/>
<sequence>MIPHHTRRGNIRIVVSSLNCESPILLETNTWHLACEKGNERERVLSLMCYSLGSSGTPRTQSSRRHMKLRVMKF</sequence>
<proteinExistence type="predicted"/>
<dbReference type="Proteomes" id="UP000053989">
    <property type="component" value="Unassembled WGS sequence"/>
</dbReference>
<gene>
    <name evidence="1" type="ORF">SCLCIDRAFT_1212840</name>
</gene>
<protein>
    <submittedName>
        <fullName evidence="1">Uncharacterized protein</fullName>
    </submittedName>
</protein>